<protein>
    <submittedName>
        <fullName evidence="2">Uncharacterized protein</fullName>
    </submittedName>
</protein>
<accession>A0ABQ9X559</accession>
<gene>
    <name evidence="2" type="ORF">BLNAU_18215</name>
</gene>
<keyword evidence="3" id="KW-1185">Reference proteome</keyword>
<comment type="caution">
    <text evidence="2">The sequence shown here is derived from an EMBL/GenBank/DDBJ whole genome shotgun (WGS) entry which is preliminary data.</text>
</comment>
<organism evidence="2 3">
    <name type="scientific">Blattamonas nauphoetae</name>
    <dbReference type="NCBI Taxonomy" id="2049346"/>
    <lineage>
        <taxon>Eukaryota</taxon>
        <taxon>Metamonada</taxon>
        <taxon>Preaxostyla</taxon>
        <taxon>Oxymonadida</taxon>
        <taxon>Blattamonas</taxon>
    </lineage>
</organism>
<keyword evidence="1" id="KW-1133">Transmembrane helix</keyword>
<feature type="transmembrane region" description="Helical" evidence="1">
    <location>
        <begin position="2516"/>
        <end position="2545"/>
    </location>
</feature>
<dbReference type="EMBL" id="JARBJD010000217">
    <property type="protein sequence ID" value="KAK2946837.1"/>
    <property type="molecule type" value="Genomic_DNA"/>
</dbReference>
<evidence type="ECO:0000256" key="1">
    <source>
        <dbReference type="SAM" id="Phobius"/>
    </source>
</evidence>
<evidence type="ECO:0000313" key="3">
    <source>
        <dbReference type="Proteomes" id="UP001281761"/>
    </source>
</evidence>
<evidence type="ECO:0000313" key="2">
    <source>
        <dbReference type="EMBL" id="KAK2946837.1"/>
    </source>
</evidence>
<name>A0ABQ9X559_9EUKA</name>
<proteinExistence type="predicted"/>
<reference evidence="2 3" key="1">
    <citation type="journal article" date="2022" name="bioRxiv">
        <title>Genomics of Preaxostyla Flagellates Illuminates Evolutionary Transitions and the Path Towards Mitochondrial Loss.</title>
        <authorList>
            <person name="Novak L.V.F."/>
            <person name="Treitli S.C."/>
            <person name="Pyrih J."/>
            <person name="Halakuc P."/>
            <person name="Pipaliya S.V."/>
            <person name="Vacek V."/>
            <person name="Brzon O."/>
            <person name="Soukal P."/>
            <person name="Eme L."/>
            <person name="Dacks J.B."/>
            <person name="Karnkowska A."/>
            <person name="Elias M."/>
            <person name="Hampl V."/>
        </authorList>
    </citation>
    <scope>NUCLEOTIDE SEQUENCE [LARGE SCALE GENOMIC DNA]</scope>
    <source>
        <strain evidence="2">NAU3</strain>
        <tissue evidence="2">Gut</tissue>
    </source>
</reference>
<keyword evidence="1" id="KW-0472">Membrane</keyword>
<sequence>MISTWFYIVHIAVYIHSNAEFDSKTAISLNSVRFDQHSNVLNILKSTTLPLNAANYHGRNTLISNQHSSLVGEGTNIVHSDELKCSEQNDTPDFTRSARTDSEIDISPIILITNSTFSVSKVNFYATEPNHSVATILESRLTVDECVLHSSGTNSPILATLSSCGGSEVNIMNTQHVSASSGTLLPFVQLAKSPESKIDVSAGATVNGANLDISESDLCLGTGPLVDFGELGSLADVSAIVSTTLTNTAIVNTTSSSAPHAFAALPTISQSVIGSSIAHSTNHFAGTATLNVNHPQHFTALNSTVLSCHTALQSNEDYTNMNYSSRLSKTATSGTFTRCLFKNCYTDYYSGGALYLTSRETIFITECSFADCYVTSRGDEFGGAVHIHMYISKGAQTTITKTSVANCRGYQGSAVSITNQESITISELVVENCSNPAEPHYYGYTGLGALYISDTNTSVVVSDSVFSHCHNDHAGGVFVSSSKATHTFESLAFRGSSVEKGDNSRDFATTLASSSEFDSMFSNCDSTSFGDEKPLVAVGTTDYDGNLDITHSLPDLIAGVASKQKLSIASLSLTEDSTDSGLAICSVTVNETVTGTMFLLLDNSLVRSGTTSAPTLQRFVCVEFDEEGSTTASTSVLYGPTGMLQSSLSDYVMMTASMKGWRLSPSVSIATCALSSTGNEIDVSVHGTNIEDGSYEVELKKVSDGSMKTLTFARKFGQLFCSAVAYPESSAELEYDTEYSLESVTWEGHVLDRIIEPSVFTTPVAPARLSGIGEVVFAEGKNEVILPFVSSGLSPSTKYKMVVDSVPKGSEKSHSRTLTLTTDKDGSLASSIQTVYPSTTSLLSFGTEYKVRTFALSSGTSLIALDLVVFSIPDEPSRLTSVAISYESNETVAVLTLSGRLLSPQDHTLFLTNSADDSDTPKIPIAYSSTESGSWSAKLSLVNAPLLKYGQTYAVTGLKMGGESGEDVLVYGPLTVAVTTEPAEIDNLSFVFDEGTQSTGKLVFSTVRMPVSTNLVVTVEGESTFNLTGYLTFSSAETGSIAATLFSTSKTVQLEYGKTYTISKIVESSYSTKKEVFFTGKRDFTIPAADARVVSLKSSDWLDDGRGMTYTFYSVGLANDAYEMELTDTTAGSESDPVAKVTLSVGVDEGRQFVQGTASFYPEDTAILKYSHSYKVTKITRVSSPTEPILVDTITLSVATQQPSIIAVTCEIQAGSNEKNLTISYEGVGKFTSYYYPVFERDGISIELTSISFYGTTTTQIVNLFGNTTNPRIEYGKTYTLQKLKAYGTSAVPVLLTKTFQIEVPAEKPRVGSVAQTNSADGYSMALVFSTRVLEDGGNYDFAVSSSSHSAVLTATVSGSGDSQVATVAVSLNDDGTGELFNNATYKLNSVTKTTSKETQNDETEILIESITIKTPIITPSISNVSIRMDTADGERSAILRLEGSYLNPSAYSSVYVGDTTLAFLLNFNTSTWCEFYIKIYNEYSPKLSYGNKYTITRVSNEVDCVLLKTLSFEVPAEKPRLASASVTNSSDHLSCTITFTTRLLESGATYNILMTGTPTSGSGAEHTGYVTATTFLGSSSQQAIATARLSEDGKNADLINGYTYVPKEVVKTSGKTEANIIIDNFVVKTDPGAPKVTSVKAYFTPGYYEQNLTIEFGGSGLSHLNSQKVLVSDGTKSFNLSSSLYFYSDSGDSITAALTGYSAQLEYGKTYSVVKIEPSYSGDAPALKEGLKFTVPEENPRLLSLSKQTNASDVKSTILTFKTSKLEDDEEYEITFSGTSSAGSHTAILRVVASTTSGTQTATGTAILSPPKEASMWHGMTYTPTSMKKVNSENEASSIVVHSITVRTPDDNRKVSSCGVGFTDLSEKSLKITLGGTNLPTDSTFIVTIDAATPFDLKARGKFSSADEGSIVGTTFKRGQAPELEYGQTYTIKSMRYEANGAPVVLSSNLKIEVPEATGQILDATCQFDVSSSTAIVTLYGNNLKNAEMTVEVSDSNDNRITSTTKTVFNENTKSLSARFATSEEGEANSLLFGEWYTVKVVGGGEEGSMPVFDGVTFKLKHTPTIKHVEFEFTNKMGTKAQLGLSGTDFPDNEVLTGTLTGGMTFAVTCSDDDTAVSEPIVIGFANTLEYATEYSFVSLTLPGDDFNMFDVSSSHFVTDARPSQSEFVVSEGDEDGKGCGEEWKPCGSIGKVIELSVELGMKNIAVDLKGDIKQATPLTIPERSSLTLQNFSSSSSTLVVPRTASQGEKKGLVLDLKVSGSTSVSCVVFGMGSTFVVEHCTVLVERTELGQEMNTNEAVCSWQTGLFNFEKSTLNFISSSFEDAEQGVVAMDGGSLVVQNSEFHGNGKMLEDFPSMRQNVECRNEGTIDITTTQATDDALWIAADNCTVVKDSIETKAPMFVPTFDVKATKIEFDKANDKFVVKMKGTLLIPCGLKLDIFEMFPNKTETGKHKQIELIGANTADWTETGFVATILHSELKPDLDVKQDWHIALIFGQDVRSSASMKFKDRTKKAAATVAIVVPIVVVVLVCVVVGCIVGCVCVRRRVAQQHKYQQYQNKSSVVRTPSQGDLREGEDVVKYGGVGEDEFSRGSINAPVLDMDEGKD</sequence>
<dbReference type="Proteomes" id="UP001281761">
    <property type="component" value="Unassembled WGS sequence"/>
</dbReference>
<keyword evidence="1" id="KW-0812">Transmembrane</keyword>